<name>A0ABW2DB22_9ACTN</name>
<evidence type="ECO:0000256" key="2">
    <source>
        <dbReference type="ARBA" id="ARBA00002704"/>
    </source>
</evidence>
<dbReference type="Pfam" id="PF00576">
    <property type="entry name" value="Transthyretin"/>
    <property type="match status" value="1"/>
</dbReference>
<dbReference type="PRINTS" id="PR00189">
    <property type="entry name" value="TRNSTHYRETIN"/>
</dbReference>
<dbReference type="NCBIfam" id="TIGR02962">
    <property type="entry name" value="hdxy_isourate"/>
    <property type="match status" value="1"/>
</dbReference>
<comment type="function">
    <text evidence="2">Catalyzes the hydrolysis of 5-hydroxyisourate (HIU) to 2-oxo-4-hydroxy-4-carboxy-5-ureidoimidazoline (OHCU).</text>
</comment>
<evidence type="ECO:0000256" key="1">
    <source>
        <dbReference type="ARBA" id="ARBA00001043"/>
    </source>
</evidence>
<sequence length="133" mass="13849">MSTADHDAAPAATDALSAAAAPAPTVSSHVLDAATGRPAAGVRLTLLRREDSAPGGDAYMVVRTGSTDADGRVAAWRTAPGVHRLRFDTGAWFAARGTDTFYPEVDVAFTVADGHHHVPLLLSPFAYSTYRGS</sequence>
<dbReference type="InterPro" id="IPR014306">
    <property type="entry name" value="Hydroxyisourate_hydrolase"/>
</dbReference>
<keyword evidence="10" id="KW-1185">Reference proteome</keyword>
<proteinExistence type="inferred from homology"/>
<dbReference type="Proteomes" id="UP001596470">
    <property type="component" value="Unassembled WGS sequence"/>
</dbReference>
<comment type="similarity">
    <text evidence="3 7">Belongs to the transthyretin family. 5-hydroxyisourate hydrolase subfamily.</text>
</comment>
<evidence type="ECO:0000313" key="10">
    <source>
        <dbReference type="Proteomes" id="UP001596470"/>
    </source>
</evidence>
<dbReference type="InterPro" id="IPR023416">
    <property type="entry name" value="Transthyretin/HIU_hydrolase_d"/>
</dbReference>
<organism evidence="9 10">
    <name type="scientific">Glycomyces mayteni</name>
    <dbReference type="NCBI Taxonomy" id="543887"/>
    <lineage>
        <taxon>Bacteria</taxon>
        <taxon>Bacillati</taxon>
        <taxon>Actinomycetota</taxon>
        <taxon>Actinomycetes</taxon>
        <taxon>Glycomycetales</taxon>
        <taxon>Glycomycetaceae</taxon>
        <taxon>Glycomyces</taxon>
    </lineage>
</organism>
<gene>
    <name evidence="9" type="primary">uraH</name>
    <name evidence="9" type="ORF">ACFQS3_15910</name>
</gene>
<evidence type="ECO:0000256" key="3">
    <source>
        <dbReference type="ARBA" id="ARBA00009850"/>
    </source>
</evidence>
<comment type="subunit">
    <text evidence="4 7">Homotetramer.</text>
</comment>
<evidence type="ECO:0000256" key="5">
    <source>
        <dbReference type="ARBA" id="ARBA00022631"/>
    </source>
</evidence>
<dbReference type="InterPro" id="IPR036817">
    <property type="entry name" value="Transthyretin/HIU_hydrolase_sf"/>
</dbReference>
<comment type="caution">
    <text evidence="9">The sequence shown here is derived from an EMBL/GenBank/DDBJ whole genome shotgun (WGS) entry which is preliminary data.</text>
</comment>
<evidence type="ECO:0000259" key="8">
    <source>
        <dbReference type="Pfam" id="PF00576"/>
    </source>
</evidence>
<dbReference type="CDD" id="cd05822">
    <property type="entry name" value="TLP_HIUase"/>
    <property type="match status" value="1"/>
</dbReference>
<accession>A0ABW2DB22</accession>
<dbReference type="SUPFAM" id="SSF49472">
    <property type="entry name" value="Transthyretin (synonym: prealbumin)"/>
    <property type="match status" value="1"/>
</dbReference>
<evidence type="ECO:0000313" key="9">
    <source>
        <dbReference type="EMBL" id="MFC6958685.1"/>
    </source>
</evidence>
<comment type="catalytic activity">
    <reaction evidence="1 7">
        <text>5-hydroxyisourate + H2O = 5-hydroxy-2-oxo-4-ureido-2,5-dihydro-1H-imidazole-5-carboxylate + H(+)</text>
        <dbReference type="Rhea" id="RHEA:23736"/>
        <dbReference type="ChEBI" id="CHEBI:15377"/>
        <dbReference type="ChEBI" id="CHEBI:15378"/>
        <dbReference type="ChEBI" id="CHEBI:18072"/>
        <dbReference type="ChEBI" id="CHEBI:58639"/>
        <dbReference type="EC" id="3.5.2.17"/>
    </reaction>
</comment>
<dbReference type="RefSeq" id="WP_382351518.1">
    <property type="nucleotide sequence ID" value="NZ_JBHMBP010000003.1"/>
</dbReference>
<dbReference type="PANTHER" id="PTHR10395">
    <property type="entry name" value="URICASE AND TRANSTHYRETIN-RELATED"/>
    <property type="match status" value="1"/>
</dbReference>
<protein>
    <recommendedName>
        <fullName evidence="7">5-hydroxyisourate hydrolase</fullName>
        <shortName evidence="7">HIU hydrolase</shortName>
        <shortName evidence="7">HIUHase</shortName>
        <ecNumber evidence="7">3.5.2.17</ecNumber>
    </recommendedName>
</protein>
<feature type="domain" description="Transthyretin/hydroxyisourate hydrolase" evidence="8">
    <location>
        <begin position="26"/>
        <end position="132"/>
    </location>
</feature>
<dbReference type="InterPro" id="IPR000895">
    <property type="entry name" value="Transthyretin/HIU_hydrolase"/>
</dbReference>
<reference evidence="10" key="1">
    <citation type="journal article" date="2019" name="Int. J. Syst. Evol. Microbiol.">
        <title>The Global Catalogue of Microorganisms (GCM) 10K type strain sequencing project: providing services to taxonomists for standard genome sequencing and annotation.</title>
        <authorList>
            <consortium name="The Broad Institute Genomics Platform"/>
            <consortium name="The Broad Institute Genome Sequencing Center for Infectious Disease"/>
            <person name="Wu L."/>
            <person name="Ma J."/>
        </authorList>
    </citation>
    <scope>NUCLEOTIDE SEQUENCE [LARGE SCALE GENOMIC DNA]</scope>
    <source>
        <strain evidence="10">KACC 12634</strain>
    </source>
</reference>
<evidence type="ECO:0000256" key="4">
    <source>
        <dbReference type="ARBA" id="ARBA00011881"/>
    </source>
</evidence>
<dbReference type="PANTHER" id="PTHR10395:SF7">
    <property type="entry name" value="5-HYDROXYISOURATE HYDROLASE"/>
    <property type="match status" value="1"/>
</dbReference>
<dbReference type="EC" id="3.5.2.17" evidence="7"/>
<keyword evidence="6 7" id="KW-0378">Hydrolase</keyword>
<dbReference type="EMBL" id="JBHSYS010000003">
    <property type="protein sequence ID" value="MFC6958685.1"/>
    <property type="molecule type" value="Genomic_DNA"/>
</dbReference>
<evidence type="ECO:0000256" key="6">
    <source>
        <dbReference type="ARBA" id="ARBA00022801"/>
    </source>
</evidence>
<evidence type="ECO:0000256" key="7">
    <source>
        <dbReference type="RuleBase" id="RU361270"/>
    </source>
</evidence>
<dbReference type="Gene3D" id="2.60.40.180">
    <property type="entry name" value="Transthyretin/hydroxyisourate hydrolase domain"/>
    <property type="match status" value="1"/>
</dbReference>
<dbReference type="GO" id="GO:0033971">
    <property type="term" value="F:hydroxyisourate hydrolase activity"/>
    <property type="evidence" value="ECO:0007669"/>
    <property type="project" value="UniProtKB-EC"/>
</dbReference>
<keyword evidence="5 7" id="KW-0659">Purine metabolism</keyword>